<protein>
    <submittedName>
        <fullName evidence="1">Uncharacterized protein</fullName>
    </submittedName>
</protein>
<sequence length="85" mass="9402">MINQETETELFFICISTINILPVEAAFLLPSGPSKQCKHAQYITQSGVPIETSLLSDWCQVMESGNSSQFTLASVMIQLRPQNVP</sequence>
<comment type="caution">
    <text evidence="1">The sequence shown here is derived from an EMBL/GenBank/DDBJ whole genome shotgun (WGS) entry which is preliminary data.</text>
</comment>
<keyword evidence="2" id="KW-1185">Reference proteome</keyword>
<evidence type="ECO:0000313" key="2">
    <source>
        <dbReference type="Proteomes" id="UP001164539"/>
    </source>
</evidence>
<name>A0ACC1XGJ3_MELAZ</name>
<proteinExistence type="predicted"/>
<reference evidence="1 2" key="1">
    <citation type="journal article" date="2023" name="Science">
        <title>Complex scaffold remodeling in plant triterpene biosynthesis.</title>
        <authorList>
            <person name="De La Pena R."/>
            <person name="Hodgson H."/>
            <person name="Liu J.C."/>
            <person name="Stephenson M.J."/>
            <person name="Martin A.C."/>
            <person name="Owen C."/>
            <person name="Harkess A."/>
            <person name="Leebens-Mack J."/>
            <person name="Jimenez L.E."/>
            <person name="Osbourn A."/>
            <person name="Sattely E.S."/>
        </authorList>
    </citation>
    <scope>NUCLEOTIDE SEQUENCE [LARGE SCALE GENOMIC DNA]</scope>
    <source>
        <strain evidence="2">cv. JPN11</strain>
        <tissue evidence="1">Leaf</tissue>
    </source>
</reference>
<accession>A0ACC1XGJ3</accession>
<dbReference type="EMBL" id="CM051402">
    <property type="protein sequence ID" value="KAJ4710470.1"/>
    <property type="molecule type" value="Genomic_DNA"/>
</dbReference>
<evidence type="ECO:0000313" key="1">
    <source>
        <dbReference type="EMBL" id="KAJ4710470.1"/>
    </source>
</evidence>
<gene>
    <name evidence="1" type="ORF">OWV82_016649</name>
</gene>
<dbReference type="Proteomes" id="UP001164539">
    <property type="component" value="Chromosome 9"/>
</dbReference>
<organism evidence="1 2">
    <name type="scientific">Melia azedarach</name>
    <name type="common">Chinaberry tree</name>
    <dbReference type="NCBI Taxonomy" id="155640"/>
    <lineage>
        <taxon>Eukaryota</taxon>
        <taxon>Viridiplantae</taxon>
        <taxon>Streptophyta</taxon>
        <taxon>Embryophyta</taxon>
        <taxon>Tracheophyta</taxon>
        <taxon>Spermatophyta</taxon>
        <taxon>Magnoliopsida</taxon>
        <taxon>eudicotyledons</taxon>
        <taxon>Gunneridae</taxon>
        <taxon>Pentapetalae</taxon>
        <taxon>rosids</taxon>
        <taxon>malvids</taxon>
        <taxon>Sapindales</taxon>
        <taxon>Meliaceae</taxon>
        <taxon>Melia</taxon>
    </lineage>
</organism>